<name>A0ACC4E5U6_PURLI</name>
<comment type="caution">
    <text evidence="1">The sequence shown here is derived from an EMBL/GenBank/DDBJ whole genome shotgun (WGS) entry which is preliminary data.</text>
</comment>
<dbReference type="Proteomes" id="UP001638806">
    <property type="component" value="Unassembled WGS sequence"/>
</dbReference>
<dbReference type="EMBL" id="JBGNUJ010000002">
    <property type="protein sequence ID" value="KAL3963504.1"/>
    <property type="molecule type" value="Genomic_DNA"/>
</dbReference>
<protein>
    <submittedName>
        <fullName evidence="1">Uncharacterized protein</fullName>
    </submittedName>
</protein>
<evidence type="ECO:0000313" key="2">
    <source>
        <dbReference type="Proteomes" id="UP001638806"/>
    </source>
</evidence>
<reference evidence="1" key="1">
    <citation type="submission" date="2024-12" db="EMBL/GenBank/DDBJ databases">
        <title>Comparative genomics and development of molecular markers within Purpureocillium lilacinum and among Purpureocillium species.</title>
        <authorList>
            <person name="Yeh Z.-Y."/>
            <person name="Ni N.-T."/>
            <person name="Lo P.-H."/>
            <person name="Mushyakhwo K."/>
            <person name="Lin C.-F."/>
            <person name="Nai Y.-S."/>
        </authorList>
    </citation>
    <scope>NUCLEOTIDE SEQUENCE</scope>
    <source>
        <strain evidence="1">NCHU-NPUST-175</strain>
    </source>
</reference>
<gene>
    <name evidence="1" type="ORF">ACCO45_000508</name>
</gene>
<accession>A0ACC4E5U6</accession>
<sequence>MKAGCGYVPLDPSHPIDRRAQIVSDTGTSIVFVTPETLRDFSGAATSEISERDVKFIVVSHDFIKKLQRGSPAALPSTDPSSTAYTLFTSGSTGKPKGVVMSHRAACSAITAQARAFLMTPSTRAINFAAFVFDASVLEIFGTWIAGGCVAVPSDSIRLNGLVARFMTESQTDWALFTPTFATTLTPKDVPTLRVLVLGGEAIRKENVETWLSKVALFNAYGPTEACVATVHHRIMSPTDTGVIGKSVGCRVWVTKVDEINTLAPVGCAGELVIEGPGLATGYLHDQVKTDEAFVQPSWLTHQGCHARAYRTGDIVRYTAHGDLEYLGRRDSQIKLRGQRLEAGEIEYQIKVALAAARISGGPGNNKVTQAQVAVTVLKDILAPGVSELIAFICFNPISHDEGPSQEPLLAPMNESLRHTVEKLIKEVALELPEYMVPTLFVPVARLPLSTAGKADTRRLNCSVQELPRDELLHYSISTITGGTQAKEPPETDMEVTLQSLWSSVLGISEQAIGRNDRFLNVGGDSVSAIRLATAARDAGLDLSVSTIFQHPQLKDMAHECTMAQEEGSKVQFTSVEPFSLLTNVTSMDIVVDLAHRIFRPSIQDPAQIVDAFPCTSLQEGMMALTDKEPGTYVARLPFRIGKHVDMAQFRAAWETVVAATPILRTRIVSLANGRAIQVVLDEPASWRVIEDAGAGMDLNSQLANYLEQDKNDHMRYGTPSLDTLGARPVNFPRHNRTRANNARADRTDASLKSQFEVDAFKSRHVRHGEETIATKASLMRAAWALVVSAHADGDGVGGEQDVVFGTTVSGRNAPVPGIEGIVGPAVTTVPLRVRVDPTVTVATYLKEIQSQSNDLIMYEQFGLQNIAKLGEDAKQASEFRTLLVVHPPKLATDGSATNNSDEPILSSHLQDDEDDAEKTFFTYPLVFQCHLPEDGGRIDITVTFASSVVSRRQVEQILGHFKQAVNLLAEASTVVKSPSSTNSDLTLLSQLDLVGSEDIDQFTLWNQEDEPVIQSACIHDLVEQQAHLRPDAPAINAWDGQLTYRELNQAANRIAHKLYYEHNVRPETLVHVCFEKSVWYFVSILAINKAGGAWVPLDPSHPTTRHQQVVRQTKAKLVLTSRRNKSLMDGLIDTVLEVTPELDGQLIADEKSSAPALRSGAGPPAEVKPQNTVYVLFTSGSTGIPKGFVMEHGAVATSQRAIAKRLKMTPHVKILQFAAFVFDLCIGEIIAPLITGACIYVPSEHDRMNRLPEYIKDMGINWAFLTPAFVRTILPEQVPSLDLVLLAGEAVGRDILDTWFGKVRLINGWGPAETCVFSTLQEWTSLEESSITVGKPVGGYCWIVDAANPHRRVPAGCVGEIVIQGPTITREYLANPTMTDATVIAGDELPSWAPRRTDPHWNRFYKSGDLGFYNPDGTIEFCARKDTQVKIRGLRVELGEVEHHVRSSLEDAPQVVVILLKGEAGNAASSSAKLVAFFCFSQDSKTAGVDLDSDLATVAEDMLLPVSEDLRARLVSMTGQLSVSLPRYMVPTLFIPCGYMPFITSTKIDRNKLRDIAAQMSAEKTMAYSFVDSVKRAPETKMETLLQKIWAEILNIPTSAIGRDDSFIALGGDSIAAIRLTTIARDYGVEVTVGNVFNDPRLLKVAEVAIDLRSEDDSAPAWEHLAPEPWTLLPRDIGQDDIDQVARAQINLPHAAMPVDAYPCTALQEGLMALSVKQPGSYIARFSYQLRSDVSVAAFKQAWNEVVQACSNLRTRIIRLPQGGSVQVVLQSGAAWESTAGMTLQAYISSSRATTMTYGSPLSRYALIEGLKTILCGKFTTPFDPASPTPSLVPYAGFIQYTLQLDQDAAAQYWRSQLNRATKASFPPQTRRSPESTTHTVVRNIAFSHPKNVGVVRATIVRAAWALVLAAYADNASDICFGATVSGRQAPVPGIEKIAGPLIATVPIRVRLDRRQPVADYLMSIQRQATDMVNHEQYGLQRIARLSPGAKAATEFSTLLVIQPRHIVSADKTSDSDNKVMKLVNSDEDAVDGVSTIDNYFTYPLVVQGHLSDTDVQLHLIYDSGYLDEAEMTILAGQLENVVHQLVQFSSGDQTLAEVTLAGPTDIQKALQWSSSDLGATRLDVNGVATPTFQSHVEHQGILRPNSPAVQSPDGTLTYGQLNSLSQALAVAMLAIHSVGAAFVLFDLDAQSSDAKRVFRDVGARSILCLRNHVPAELTLLGLNVVELSGEILHRGQGNLDAPVNANSVSHVLYPASEGGQPSKGLVMEHLPTCAAQLQLRDSLGLTSQDRVANLAATNSEIFVSEIMTTLMSGATLCMPPTSTALANQGLLQYLNQADINWAILSSVQASALQPSDLPKLRGLVIRSPASLTSLKNWAKASDSHRILNALSTPESGFATLHEVRPEIDGTALGRPLGLTRCWLVDPVNKQRLAPIGCVGELVIQSPTLAKEYLNSPDETLKAFVPTPLDVSADDQTAQRLPSDHGCFRTGYYAKYRPDGTIILVGQVKLGNSEHRIMEEAPEGVAEAIVTRGRTGELTAFLALDDNAITETPSSDSATFFVEMSTLSDSLGSKLVEFVGDLETVLPGHMLPRDFVLVRSSGIPPGVDWIALPVSIASGNGFAHGQAASSCERIKDFAQSRSLGGVVQLGGTIGGNLGPSAWSRQV</sequence>
<keyword evidence="2" id="KW-1185">Reference proteome</keyword>
<evidence type="ECO:0000313" key="1">
    <source>
        <dbReference type="EMBL" id="KAL3963504.1"/>
    </source>
</evidence>
<organism evidence="1 2">
    <name type="scientific">Purpureocillium lilacinum</name>
    <name type="common">Paecilomyces lilacinus</name>
    <dbReference type="NCBI Taxonomy" id="33203"/>
    <lineage>
        <taxon>Eukaryota</taxon>
        <taxon>Fungi</taxon>
        <taxon>Dikarya</taxon>
        <taxon>Ascomycota</taxon>
        <taxon>Pezizomycotina</taxon>
        <taxon>Sordariomycetes</taxon>
        <taxon>Hypocreomycetidae</taxon>
        <taxon>Hypocreales</taxon>
        <taxon>Ophiocordycipitaceae</taxon>
        <taxon>Purpureocillium</taxon>
    </lineage>
</organism>
<proteinExistence type="predicted"/>